<reference evidence="1 2" key="1">
    <citation type="submission" date="2016-07" db="EMBL/GenBank/DDBJ databases">
        <authorList>
            <person name="Lefevre C.T."/>
        </authorList>
    </citation>
    <scope>NUCLEOTIDE SEQUENCE [LARGE SCALE GENOMIC DNA]</scope>
    <source>
        <strain evidence="1">PR1</strain>
    </source>
</reference>
<dbReference type="AlphaFoldDB" id="A0A1C3RFD3"/>
<sequence>MNEKRTYGSAENSALQKDYWKLLRLMILDAIEKNPNGVALLKFDKIHHFTEHVWKEAAKTLASIVTGEAKNVIQGDDLFVSFDETSYLLIAEASQGSTSYELAQKISKTIGLHLNGIGLGKTSLSVLRVVAVEDNQIVVEDSLEVSPAKERVIAQATSSNEVTELLKSASFDFLPLWHVRKSFVMCFECIPRWHQKDGSVLDEHYLSAHFQKHDMEYALDAETVHHAVDQVVNIIENDRVASILVPVHYDTVMEDEGFEKFLKSYGELMPAWRERVSMEIKNLPDDVTFEQVKRALHRLRPYCYGLYVQVPFGFDQIGDFEIDGLVSLGVDLTHDTRDEDVILADMENFVASVNLNDSLHTHALGLQTVSLSVGAICTGFDFIGCKPIDKELDGWGLDDFLVRPIDLYKQLLKNK</sequence>
<evidence type="ECO:0000313" key="2">
    <source>
        <dbReference type="Proteomes" id="UP000231658"/>
    </source>
</evidence>
<dbReference type="RefSeq" id="WP_069186690.1">
    <property type="nucleotide sequence ID" value="NZ_FLYE01000007.1"/>
</dbReference>
<dbReference type="Proteomes" id="UP000231658">
    <property type="component" value="Unassembled WGS sequence"/>
</dbReference>
<protein>
    <submittedName>
        <fullName evidence="1">Uncharacterized protein</fullName>
    </submittedName>
</protein>
<gene>
    <name evidence="1" type="ORF">MTBPR1_150050</name>
</gene>
<dbReference type="EMBL" id="FLYE01000007">
    <property type="protein sequence ID" value="SCA56003.1"/>
    <property type="molecule type" value="Genomic_DNA"/>
</dbReference>
<proteinExistence type="predicted"/>
<evidence type="ECO:0000313" key="1">
    <source>
        <dbReference type="EMBL" id="SCA56003.1"/>
    </source>
</evidence>
<dbReference type="OrthoDB" id="9818663at2"/>
<accession>A0A1C3RFD3</accession>
<organism evidence="1 2">
    <name type="scientific">Candidatus Terasakiella magnetica</name>
    <dbReference type="NCBI Taxonomy" id="1867952"/>
    <lineage>
        <taxon>Bacteria</taxon>
        <taxon>Pseudomonadati</taxon>
        <taxon>Pseudomonadota</taxon>
        <taxon>Alphaproteobacteria</taxon>
        <taxon>Rhodospirillales</taxon>
        <taxon>Terasakiellaceae</taxon>
        <taxon>Terasakiella</taxon>
    </lineage>
</organism>
<keyword evidence="2" id="KW-1185">Reference proteome</keyword>
<dbReference type="STRING" id="1867952.MTBPR1_150050"/>
<name>A0A1C3RFD3_9PROT</name>